<name>A0ABN2NMY4_9MICO</name>
<accession>A0ABN2NMY4</accession>
<comment type="caution">
    <text evidence="2">The sequence shown here is derived from an EMBL/GenBank/DDBJ whole genome shotgun (WGS) entry which is preliminary data.</text>
</comment>
<reference evidence="2 3" key="1">
    <citation type="journal article" date="2019" name="Int. J. Syst. Evol. Microbiol.">
        <title>The Global Catalogue of Microorganisms (GCM) 10K type strain sequencing project: providing services to taxonomists for standard genome sequencing and annotation.</title>
        <authorList>
            <consortium name="The Broad Institute Genomics Platform"/>
            <consortium name="The Broad Institute Genome Sequencing Center for Infectious Disease"/>
            <person name="Wu L."/>
            <person name="Ma J."/>
        </authorList>
    </citation>
    <scope>NUCLEOTIDE SEQUENCE [LARGE SCALE GENOMIC DNA]</scope>
    <source>
        <strain evidence="2 3">JCM 14326</strain>
    </source>
</reference>
<dbReference type="Gene3D" id="1.10.10.10">
    <property type="entry name" value="Winged helix-like DNA-binding domain superfamily/Winged helix DNA-binding domain"/>
    <property type="match status" value="1"/>
</dbReference>
<protein>
    <submittedName>
        <fullName evidence="2">PadR family transcriptional regulator</fullName>
    </submittedName>
</protein>
<dbReference type="InterPro" id="IPR036390">
    <property type="entry name" value="WH_DNA-bd_sf"/>
</dbReference>
<organism evidence="2 3">
    <name type="scientific">Myceligenerans crystallogenes</name>
    <dbReference type="NCBI Taxonomy" id="316335"/>
    <lineage>
        <taxon>Bacteria</taxon>
        <taxon>Bacillati</taxon>
        <taxon>Actinomycetota</taxon>
        <taxon>Actinomycetes</taxon>
        <taxon>Micrococcales</taxon>
        <taxon>Promicromonosporaceae</taxon>
        <taxon>Myceligenerans</taxon>
    </lineage>
</organism>
<dbReference type="InterPro" id="IPR036388">
    <property type="entry name" value="WH-like_DNA-bd_sf"/>
</dbReference>
<sequence length="116" mass="12988">MNDVRIATNLRKGVLEYCVLALLAQGEKYGLELADDLVRRELIASEGSLYPLLARMRENGLVEPRAVTSGAGRPRRYYAITERGSEQLTAFAQVWAPLSAQVDTLLGEARRREEPR</sequence>
<evidence type="ECO:0000313" key="2">
    <source>
        <dbReference type="EMBL" id="GAA1875606.1"/>
    </source>
</evidence>
<evidence type="ECO:0000259" key="1">
    <source>
        <dbReference type="Pfam" id="PF03551"/>
    </source>
</evidence>
<dbReference type="SUPFAM" id="SSF46785">
    <property type="entry name" value="Winged helix' DNA-binding domain"/>
    <property type="match status" value="1"/>
</dbReference>
<dbReference type="Proteomes" id="UP001501094">
    <property type="component" value="Unassembled WGS sequence"/>
</dbReference>
<dbReference type="InterPro" id="IPR052509">
    <property type="entry name" value="Metal_resp_DNA-bind_regulator"/>
</dbReference>
<dbReference type="PANTHER" id="PTHR33169">
    <property type="entry name" value="PADR-FAMILY TRANSCRIPTIONAL REGULATOR"/>
    <property type="match status" value="1"/>
</dbReference>
<dbReference type="RefSeq" id="WP_344106346.1">
    <property type="nucleotide sequence ID" value="NZ_BAAANL010000011.1"/>
</dbReference>
<dbReference type="InterPro" id="IPR005149">
    <property type="entry name" value="Tscrpt_reg_PadR_N"/>
</dbReference>
<dbReference type="EMBL" id="BAAANL010000011">
    <property type="protein sequence ID" value="GAA1875606.1"/>
    <property type="molecule type" value="Genomic_DNA"/>
</dbReference>
<dbReference type="PANTHER" id="PTHR33169:SF14">
    <property type="entry name" value="TRANSCRIPTIONAL REGULATOR RV3488"/>
    <property type="match status" value="1"/>
</dbReference>
<gene>
    <name evidence="2" type="ORF">GCM10009751_39180</name>
</gene>
<evidence type="ECO:0000313" key="3">
    <source>
        <dbReference type="Proteomes" id="UP001501094"/>
    </source>
</evidence>
<dbReference type="Pfam" id="PF03551">
    <property type="entry name" value="PadR"/>
    <property type="match status" value="1"/>
</dbReference>
<feature type="domain" description="Transcription regulator PadR N-terminal" evidence="1">
    <location>
        <begin position="19"/>
        <end position="89"/>
    </location>
</feature>
<proteinExistence type="predicted"/>
<keyword evidence="3" id="KW-1185">Reference proteome</keyword>